<dbReference type="EMBL" id="VXIV02003257">
    <property type="protein sequence ID" value="KAF6019051.1"/>
    <property type="molecule type" value="Genomic_DNA"/>
</dbReference>
<keyword evidence="2" id="KW-1133">Transmembrane helix</keyword>
<organism evidence="3 4">
    <name type="scientific">Bugula neritina</name>
    <name type="common">Brown bryozoan</name>
    <name type="synonym">Sertularia neritina</name>
    <dbReference type="NCBI Taxonomy" id="10212"/>
    <lineage>
        <taxon>Eukaryota</taxon>
        <taxon>Metazoa</taxon>
        <taxon>Spiralia</taxon>
        <taxon>Lophotrochozoa</taxon>
        <taxon>Bryozoa</taxon>
        <taxon>Gymnolaemata</taxon>
        <taxon>Cheilostomatida</taxon>
        <taxon>Flustrina</taxon>
        <taxon>Buguloidea</taxon>
        <taxon>Bugulidae</taxon>
        <taxon>Bugula</taxon>
    </lineage>
</organism>
<name>A0A7J7J051_BUGNE</name>
<keyword evidence="4" id="KW-1185">Reference proteome</keyword>
<keyword evidence="2" id="KW-0812">Transmembrane</keyword>
<accession>A0A7J7J051</accession>
<feature type="compositionally biased region" description="Basic and acidic residues" evidence="1">
    <location>
        <begin position="349"/>
        <end position="359"/>
    </location>
</feature>
<feature type="transmembrane region" description="Helical" evidence="2">
    <location>
        <begin position="134"/>
        <end position="155"/>
    </location>
</feature>
<evidence type="ECO:0000256" key="2">
    <source>
        <dbReference type="SAM" id="Phobius"/>
    </source>
</evidence>
<keyword evidence="2" id="KW-0472">Membrane</keyword>
<dbReference type="AlphaFoldDB" id="A0A7J7J051"/>
<dbReference type="Proteomes" id="UP000593567">
    <property type="component" value="Unassembled WGS sequence"/>
</dbReference>
<feature type="region of interest" description="Disordered" evidence="1">
    <location>
        <begin position="297"/>
        <end position="326"/>
    </location>
</feature>
<evidence type="ECO:0000256" key="1">
    <source>
        <dbReference type="SAM" id="MobiDB-lite"/>
    </source>
</evidence>
<feature type="transmembrane region" description="Helical" evidence="2">
    <location>
        <begin position="229"/>
        <end position="250"/>
    </location>
</feature>
<evidence type="ECO:0000313" key="3">
    <source>
        <dbReference type="EMBL" id="KAF6019051.1"/>
    </source>
</evidence>
<proteinExistence type="predicted"/>
<protein>
    <submittedName>
        <fullName evidence="3">Uncharacterized protein</fullName>
    </submittedName>
</protein>
<feature type="region of interest" description="Disordered" evidence="1">
    <location>
        <begin position="344"/>
        <end position="368"/>
    </location>
</feature>
<sequence length="406" mass="44625">MYLFCRPTVTATTTISSWSVHKVNFLPGDLCSGGLQVDTLDSSQLLVSVCSPESLNQSAAIGYLPVADLSGPAFLVYGNVTNSRPGPGLYADGLGSLADVVVPEHIYQTRDGSRILFVDTKSCARVVNRTSGQVTTILGDCIQLLYLIVIVYKLFWNIPSSLNSTGVSILPDETAFFKFTEDDLKLGNSFAQLDISADGITLLIADRVENKLLQFNTQTADPDLEEGTWWVVLAVVSGFCVPLFIIWVVVKVIQVKRNGFVFDIFDNEDEVFESKTWRNINFLYNRAAKGYDYHCRGQSKGATEPVKKRSKSKAATKSGSKKLQSATEAITSKFKLPKLRKKKNFSDGSELKPVKENPVKVKSKPKISKRDSVDIEYAGGKVSVPLTKTLVGRARPLPDIPVNRPT</sequence>
<comment type="caution">
    <text evidence="3">The sequence shown here is derived from an EMBL/GenBank/DDBJ whole genome shotgun (WGS) entry which is preliminary data.</text>
</comment>
<evidence type="ECO:0000313" key="4">
    <source>
        <dbReference type="Proteomes" id="UP000593567"/>
    </source>
</evidence>
<gene>
    <name evidence="3" type="ORF">EB796_022652</name>
</gene>
<reference evidence="3" key="1">
    <citation type="submission" date="2020-06" db="EMBL/GenBank/DDBJ databases">
        <title>Draft genome of Bugula neritina, a colonial animal packing powerful symbionts and potential medicines.</title>
        <authorList>
            <person name="Rayko M."/>
        </authorList>
    </citation>
    <scope>NUCLEOTIDE SEQUENCE [LARGE SCALE GENOMIC DNA]</scope>
    <source>
        <strain evidence="3">Kwan_BN1</strain>
    </source>
</reference>